<sequence>MRIASLAPLSLQEGEEGVRADLPGKTVVPYVLFLDSAELSKSSRKIPRYFHLLAF</sequence>
<name>V6HBA9_9LEPT</name>
<proteinExistence type="predicted"/>
<gene>
    <name evidence="1" type="ORF">LEP1GSC047_3263</name>
</gene>
<dbReference type="Proteomes" id="UP000018719">
    <property type="component" value="Unassembled WGS sequence"/>
</dbReference>
<evidence type="ECO:0000313" key="2">
    <source>
        <dbReference type="Proteomes" id="UP000018719"/>
    </source>
</evidence>
<dbReference type="EMBL" id="AHMM02000017">
    <property type="protein sequence ID" value="EQA36881.1"/>
    <property type="molecule type" value="Genomic_DNA"/>
</dbReference>
<dbReference type="STRING" id="1049790.LEP1GSC047_3263"/>
<comment type="caution">
    <text evidence="1">The sequence shown here is derived from an EMBL/GenBank/DDBJ whole genome shotgun (WGS) entry which is preliminary data.</text>
</comment>
<accession>V6HBA9</accession>
<protein>
    <submittedName>
        <fullName evidence="1">Uncharacterized protein</fullName>
    </submittedName>
</protein>
<evidence type="ECO:0000313" key="1">
    <source>
        <dbReference type="EMBL" id="EQA36881.1"/>
    </source>
</evidence>
<reference evidence="1 2" key="1">
    <citation type="submission" date="2013-05" db="EMBL/GenBank/DDBJ databases">
        <authorList>
            <person name="Harkins D.M."/>
            <person name="Durkin A.S."/>
            <person name="Brinkac L.M."/>
            <person name="Haft D.H."/>
            <person name="Selengut J.D."/>
            <person name="Sanka R."/>
            <person name="DePew J."/>
            <person name="Purushe J."/>
            <person name="Hartskeerl R.A."/>
            <person name="Ahmed A."/>
            <person name="van der Linden H."/>
            <person name="Goris M.G.A."/>
            <person name="Vinetz J.M."/>
            <person name="Sutton G.G."/>
            <person name="Nierman W.C."/>
            <person name="Fouts D.E."/>
        </authorList>
    </citation>
    <scope>NUCLEOTIDE SEQUENCE [LARGE SCALE GENOMIC DNA]</scope>
    <source>
        <strain evidence="1 2">10</strain>
    </source>
</reference>
<dbReference type="AlphaFoldDB" id="V6HBA9"/>
<organism evidence="1 2">
    <name type="scientific">Leptospira inadai serovar Lyme str. 10</name>
    <dbReference type="NCBI Taxonomy" id="1049790"/>
    <lineage>
        <taxon>Bacteria</taxon>
        <taxon>Pseudomonadati</taxon>
        <taxon>Spirochaetota</taxon>
        <taxon>Spirochaetia</taxon>
        <taxon>Leptospirales</taxon>
        <taxon>Leptospiraceae</taxon>
        <taxon>Leptospira</taxon>
    </lineage>
</organism>